<feature type="transmembrane region" description="Helical" evidence="1">
    <location>
        <begin position="32"/>
        <end position="48"/>
    </location>
</feature>
<dbReference type="GO" id="GO:0005886">
    <property type="term" value="C:plasma membrane"/>
    <property type="evidence" value="ECO:0007669"/>
    <property type="project" value="TreeGrafter"/>
</dbReference>
<accession>A0A644SXV8</accession>
<organism evidence="2">
    <name type="scientific">bioreactor metagenome</name>
    <dbReference type="NCBI Taxonomy" id="1076179"/>
    <lineage>
        <taxon>unclassified sequences</taxon>
        <taxon>metagenomes</taxon>
        <taxon>ecological metagenomes</taxon>
    </lineage>
</organism>
<evidence type="ECO:0000313" key="2">
    <source>
        <dbReference type="EMBL" id="MPL58471.1"/>
    </source>
</evidence>
<keyword evidence="1" id="KW-0472">Membrane</keyword>
<dbReference type="PANTHER" id="PTHR35804">
    <property type="entry name" value="LYSINE EXPORTER LYSO"/>
    <property type="match status" value="1"/>
</dbReference>
<sequence>MVYLIIGAVLVGILTGLYIVPAAAAQLLDTIVTWALALMVFGVGIEIGRNRKAFHGLKALGWRVLLVPFAIAAGSLIGAAGATVVLDMPLKEVMAVGAGLGWYSLSGVLIAQLYSVELGAIAFLANVFREMLAFILIPVLVGYVGKLAAIAPGGATTMDSTLPLITKVTDSQTALIAVMSGFVLTAFIPFLIPFLLAL</sequence>
<protein>
    <submittedName>
        <fullName evidence="2">Lysine exporter LysO</fullName>
    </submittedName>
</protein>
<dbReference type="AlphaFoldDB" id="A0A644SXV8"/>
<dbReference type="PANTHER" id="PTHR35804:SF1">
    <property type="entry name" value="LYSINE EXPORTER LYSO"/>
    <property type="match status" value="1"/>
</dbReference>
<dbReference type="InterPro" id="IPR005642">
    <property type="entry name" value="LysO"/>
</dbReference>
<gene>
    <name evidence="2" type="primary">lysO_1</name>
    <name evidence="2" type="ORF">SDC9_04004</name>
</gene>
<proteinExistence type="predicted"/>
<name>A0A644SXV8_9ZZZZ</name>
<feature type="transmembrane region" description="Helical" evidence="1">
    <location>
        <begin position="174"/>
        <end position="196"/>
    </location>
</feature>
<reference evidence="2" key="1">
    <citation type="submission" date="2019-08" db="EMBL/GenBank/DDBJ databases">
        <authorList>
            <person name="Kucharzyk K."/>
            <person name="Murdoch R.W."/>
            <person name="Higgins S."/>
            <person name="Loffler F."/>
        </authorList>
    </citation>
    <scope>NUCLEOTIDE SEQUENCE</scope>
</reference>
<dbReference type="Pfam" id="PF03956">
    <property type="entry name" value="Lys_export"/>
    <property type="match status" value="1"/>
</dbReference>
<evidence type="ECO:0000256" key="1">
    <source>
        <dbReference type="SAM" id="Phobius"/>
    </source>
</evidence>
<feature type="transmembrane region" description="Helical" evidence="1">
    <location>
        <begin position="60"/>
        <end position="82"/>
    </location>
</feature>
<comment type="caution">
    <text evidence="2">The sequence shown here is derived from an EMBL/GenBank/DDBJ whole genome shotgun (WGS) entry which is preliminary data.</text>
</comment>
<feature type="transmembrane region" description="Helical" evidence="1">
    <location>
        <begin position="102"/>
        <end position="125"/>
    </location>
</feature>
<feature type="transmembrane region" description="Helical" evidence="1">
    <location>
        <begin position="132"/>
        <end position="154"/>
    </location>
</feature>
<keyword evidence="1" id="KW-0812">Transmembrane</keyword>
<dbReference type="EMBL" id="VSSQ01000007">
    <property type="protein sequence ID" value="MPL58471.1"/>
    <property type="molecule type" value="Genomic_DNA"/>
</dbReference>
<dbReference type="GO" id="GO:0015661">
    <property type="term" value="F:L-lysine efflux transmembrane transporter activity"/>
    <property type="evidence" value="ECO:0007669"/>
    <property type="project" value="InterPro"/>
</dbReference>
<keyword evidence="1" id="KW-1133">Transmembrane helix</keyword>